<accession>A0ACB8VY42</accession>
<dbReference type="EMBL" id="CM041547">
    <property type="protein sequence ID" value="KAI3360340.1"/>
    <property type="molecule type" value="Genomic_DNA"/>
</dbReference>
<evidence type="ECO:0000313" key="1">
    <source>
        <dbReference type="EMBL" id="KAI3360340.1"/>
    </source>
</evidence>
<keyword evidence="2" id="KW-1185">Reference proteome</keyword>
<proteinExistence type="predicted"/>
<protein>
    <submittedName>
        <fullName evidence="1">Uncharacterized protein</fullName>
    </submittedName>
</protein>
<sequence>MKEADDEEEEEEEQEKKEESTEEMEVETKEEDMLTTLASRWSIPFSIEDKLYTNILPVLAITDGGPIEFFIPGDGEKYLDLNDTLLYVRVKITNADGSNLADDAAISLINYPLNTMFSQCDITLGDQLISQSSATHPYRAMIETLLNFSEDNLRNSCFLHSCQPTIPRLPPGLIAPLSAQPVLRQTCLLTPALPALSTTHLAYIGDAMDFYINLKVNFRGNSKNLLLSGSETKSWESMEAMVKRSFGLCSLQLTYFDEENEEVRDCLLLLDLSYLLFLHFTVSINSQVEYGEALKSAARQGNRLHMNVYETRGQATKVPTTKASGTEPKRGFRPPQHCSTLAQVVSRKIQAAVPEQGMVLMKEVKGTKEEDKTPPAWFTSYMEKFKDQVVREAVEKICQEFSGQCCIHKPLGGGSGGGGEGRGEAVGGMEAQQVPEVSSSTLPGAPSSSTPPCSSCRGQTTGGGYQCSVCTSCTLCEPCSFSHDPSHNLVRARTPLSIPEHGSPAPDHSRFYRRGDRSFRKAEKQRLKAEKRLLKAEVKEIRKQLRMERRGIQWSSSHRDGSSSPVLLQPRATQHNSPERPKRPCPLVVPAMTAAFLDENLPDGTRLRPGTKFIKYWKMRNTGTIRWSTDTKLKFMWGNLAVGSGDRWREVSVPFLQPGQVGIVSVALCAPTVEGSYTSHWRLAHAGEQFGPRVWCSIVVDPLAPGPMMADGILVSPCVTPQGKNPVEKDGKPCEASREEPLMSVDQEEHYIPSVDLLTAQASAWWPGLCPRDLAGLSPKWRTWARLPVGSPPAGRSVRGRCNVVWVAVVAWGASDDDPILWTKTLAIGTWNVTSLGGKEPELVREVERYRLEIVGLASTHSLGSGTQLLERGWTLHYSGVAQVRSCGRKVSGACRGGNPEPVVVDTGSKGCRQAEEGVLLIGPCWPVGLLTTQLTGTRQAKQAAARTVLEAKTRV</sequence>
<dbReference type="Proteomes" id="UP000831701">
    <property type="component" value="Chromosome 17"/>
</dbReference>
<evidence type="ECO:0000313" key="2">
    <source>
        <dbReference type="Proteomes" id="UP000831701"/>
    </source>
</evidence>
<organism evidence="1 2">
    <name type="scientific">Scortum barcoo</name>
    <name type="common">barcoo grunter</name>
    <dbReference type="NCBI Taxonomy" id="214431"/>
    <lineage>
        <taxon>Eukaryota</taxon>
        <taxon>Metazoa</taxon>
        <taxon>Chordata</taxon>
        <taxon>Craniata</taxon>
        <taxon>Vertebrata</taxon>
        <taxon>Euteleostomi</taxon>
        <taxon>Actinopterygii</taxon>
        <taxon>Neopterygii</taxon>
        <taxon>Teleostei</taxon>
        <taxon>Neoteleostei</taxon>
        <taxon>Acanthomorphata</taxon>
        <taxon>Eupercaria</taxon>
        <taxon>Centrarchiformes</taxon>
        <taxon>Terapontoidei</taxon>
        <taxon>Terapontidae</taxon>
        <taxon>Scortum</taxon>
    </lineage>
</organism>
<name>A0ACB8VY42_9TELE</name>
<comment type="caution">
    <text evidence="1">The sequence shown here is derived from an EMBL/GenBank/DDBJ whole genome shotgun (WGS) entry which is preliminary data.</text>
</comment>
<gene>
    <name evidence="1" type="ORF">L3Q82_014655</name>
</gene>
<reference evidence="1" key="1">
    <citation type="submission" date="2022-04" db="EMBL/GenBank/DDBJ databases">
        <title>Jade perch genome.</title>
        <authorList>
            <person name="Chao B."/>
        </authorList>
    </citation>
    <scope>NUCLEOTIDE SEQUENCE</scope>
    <source>
        <strain evidence="1">CB-2022</strain>
    </source>
</reference>